<evidence type="ECO:0000313" key="2">
    <source>
        <dbReference type="Proteomes" id="UP000183832"/>
    </source>
</evidence>
<keyword evidence="2" id="KW-1185">Reference proteome</keyword>
<name>A0A1J1HNF2_9DIPT</name>
<accession>A0A1J1HNF2</accession>
<dbReference type="EMBL" id="CVRI01000005">
    <property type="protein sequence ID" value="CRK87761.1"/>
    <property type="molecule type" value="Genomic_DNA"/>
</dbReference>
<evidence type="ECO:0000313" key="1">
    <source>
        <dbReference type="EMBL" id="CRK87761.1"/>
    </source>
</evidence>
<sequence length="72" mass="8128">MLLVEIPQNQFFLVHATLSKNASVEDAMKVCEPSQAMSQLVVFFKVMSLKNFFVSWLSLGLELGLSLFNVNF</sequence>
<proteinExistence type="predicted"/>
<gene>
    <name evidence="1" type="ORF">CLUMA_CG001577</name>
</gene>
<protein>
    <submittedName>
        <fullName evidence="1">CLUMA_CG001577, isoform A</fullName>
    </submittedName>
</protein>
<dbReference type="AlphaFoldDB" id="A0A1J1HNF2"/>
<dbReference type="Proteomes" id="UP000183832">
    <property type="component" value="Unassembled WGS sequence"/>
</dbReference>
<organism evidence="1 2">
    <name type="scientific">Clunio marinus</name>
    <dbReference type="NCBI Taxonomy" id="568069"/>
    <lineage>
        <taxon>Eukaryota</taxon>
        <taxon>Metazoa</taxon>
        <taxon>Ecdysozoa</taxon>
        <taxon>Arthropoda</taxon>
        <taxon>Hexapoda</taxon>
        <taxon>Insecta</taxon>
        <taxon>Pterygota</taxon>
        <taxon>Neoptera</taxon>
        <taxon>Endopterygota</taxon>
        <taxon>Diptera</taxon>
        <taxon>Nematocera</taxon>
        <taxon>Chironomoidea</taxon>
        <taxon>Chironomidae</taxon>
        <taxon>Clunio</taxon>
    </lineage>
</organism>
<reference evidence="1 2" key="1">
    <citation type="submission" date="2015-04" db="EMBL/GenBank/DDBJ databases">
        <authorList>
            <person name="Syromyatnikov M.Y."/>
            <person name="Popov V.N."/>
        </authorList>
    </citation>
    <scope>NUCLEOTIDE SEQUENCE [LARGE SCALE GENOMIC DNA]</scope>
</reference>